<evidence type="ECO:0000313" key="2">
    <source>
        <dbReference type="EMBL" id="PLU04550.1"/>
    </source>
</evidence>
<evidence type="ECO:0008006" key="4">
    <source>
        <dbReference type="Google" id="ProtNLM"/>
    </source>
</evidence>
<sequence>MMHFEIVGGGGEADKVRDTSPDAVVDFGQAQEAVKGKRKAKAAKTGGGDTKAEKPKRAKKEKPVKEPRENKTETLVLMLLEANGATVAEVAKAFGWQPHTTRAAISTLPKKKQFPEGHTLSSEKFEERGGRVYRIVKV</sequence>
<proteinExistence type="predicted"/>
<gene>
    <name evidence="2" type="ORF">BMJ33_11860</name>
</gene>
<dbReference type="InterPro" id="IPR021880">
    <property type="entry name" value="DUF3489"/>
</dbReference>
<dbReference type="EMBL" id="NBUC01000065">
    <property type="protein sequence ID" value="PLU04550.1"/>
    <property type="molecule type" value="Genomic_DNA"/>
</dbReference>
<dbReference type="Proteomes" id="UP001190825">
    <property type="component" value="Unassembled WGS sequence"/>
</dbReference>
<dbReference type="Pfam" id="PF11994">
    <property type="entry name" value="DUF3489"/>
    <property type="match status" value="1"/>
</dbReference>
<feature type="compositionally biased region" description="Basic and acidic residues" evidence="1">
    <location>
        <begin position="50"/>
        <end position="70"/>
    </location>
</feature>
<name>A0ABX4TMW8_9HYPH</name>
<feature type="region of interest" description="Disordered" evidence="1">
    <location>
        <begin position="30"/>
        <end position="70"/>
    </location>
</feature>
<reference evidence="2 3" key="1">
    <citation type="journal article" date="2018" name="FEMS Microbiol. Ecol.">
        <title>Co-invading symbiotic mutualists of Medicago polymorpha retain high ancestral diversity and contain diverse accessory genomes.</title>
        <authorList>
            <person name="Porter S.S."/>
            <person name="Faber-Hammond J.J."/>
            <person name="Friesen M.L."/>
        </authorList>
    </citation>
    <scope>NUCLEOTIDE SEQUENCE [LARGE SCALE GENOMIC DNA]</scope>
    <source>
        <strain evidence="2 3">Str16</strain>
    </source>
</reference>
<feature type="region of interest" description="Disordered" evidence="1">
    <location>
        <begin position="1"/>
        <end position="20"/>
    </location>
</feature>
<protein>
    <recommendedName>
        <fullName evidence="4">DUF3489 domain-containing protein</fullName>
    </recommendedName>
</protein>
<accession>A0ABX4TMW8</accession>
<comment type="caution">
    <text evidence="2">The sequence shown here is derived from an EMBL/GenBank/DDBJ whole genome shotgun (WGS) entry which is preliminary data.</text>
</comment>
<keyword evidence="3" id="KW-1185">Reference proteome</keyword>
<evidence type="ECO:0000256" key="1">
    <source>
        <dbReference type="SAM" id="MobiDB-lite"/>
    </source>
</evidence>
<dbReference type="RefSeq" id="WP_101778410.1">
    <property type="nucleotide sequence ID" value="NZ_NBUC01000065.1"/>
</dbReference>
<organism evidence="2 3">
    <name type="scientific">Sinorhizobium medicae</name>
    <dbReference type="NCBI Taxonomy" id="110321"/>
    <lineage>
        <taxon>Bacteria</taxon>
        <taxon>Pseudomonadati</taxon>
        <taxon>Pseudomonadota</taxon>
        <taxon>Alphaproteobacteria</taxon>
        <taxon>Hyphomicrobiales</taxon>
        <taxon>Rhizobiaceae</taxon>
        <taxon>Sinorhizobium/Ensifer group</taxon>
        <taxon>Sinorhizobium</taxon>
    </lineage>
</organism>
<evidence type="ECO:0000313" key="3">
    <source>
        <dbReference type="Proteomes" id="UP001190825"/>
    </source>
</evidence>